<sequence length="84" mass="9504">MHLITAHSPLSLDRLSHVLGLLQLPLVPCTMQGRTRSEMKGQIRCTGVRRIHLRMYRGVKVMRTTSPQRCGASCMIFLESDRLG</sequence>
<accession>F8PKD6</accession>
<organism evidence="2">
    <name type="scientific">Serpula lacrymans var. lacrymans (strain S7.3)</name>
    <name type="common">Dry rot fungus</name>
    <dbReference type="NCBI Taxonomy" id="936435"/>
    <lineage>
        <taxon>Eukaryota</taxon>
        <taxon>Fungi</taxon>
        <taxon>Dikarya</taxon>
        <taxon>Basidiomycota</taxon>
        <taxon>Agaricomycotina</taxon>
        <taxon>Agaricomycetes</taxon>
        <taxon>Agaricomycetidae</taxon>
        <taxon>Boletales</taxon>
        <taxon>Coniophorineae</taxon>
        <taxon>Serpulaceae</taxon>
        <taxon>Serpula</taxon>
    </lineage>
</organism>
<proteinExistence type="predicted"/>
<dbReference type="HOGENOM" id="CLU_2528855_0_0_1"/>
<dbReference type="AlphaFoldDB" id="F8PKD6"/>
<dbReference type="Proteomes" id="UP000008063">
    <property type="component" value="Unassembled WGS sequence"/>
</dbReference>
<evidence type="ECO:0000313" key="2">
    <source>
        <dbReference type="Proteomes" id="UP000008063"/>
    </source>
</evidence>
<dbReference type="EMBL" id="GL945475">
    <property type="protein sequence ID" value="EGO03850.1"/>
    <property type="molecule type" value="Genomic_DNA"/>
</dbReference>
<keyword evidence="2" id="KW-1185">Reference proteome</keyword>
<reference evidence="2" key="1">
    <citation type="journal article" date="2011" name="Science">
        <title>The plant cell wall-decomposing machinery underlies the functional diversity of forest fungi.</title>
        <authorList>
            <person name="Eastwood D.C."/>
            <person name="Floudas D."/>
            <person name="Binder M."/>
            <person name="Majcherczyk A."/>
            <person name="Schneider P."/>
            <person name="Aerts A."/>
            <person name="Asiegbu F.O."/>
            <person name="Baker S.E."/>
            <person name="Barry K."/>
            <person name="Bendiksby M."/>
            <person name="Blumentritt M."/>
            <person name="Coutinho P.M."/>
            <person name="Cullen D."/>
            <person name="de Vries R.P."/>
            <person name="Gathman A."/>
            <person name="Goodell B."/>
            <person name="Henrissat B."/>
            <person name="Ihrmark K."/>
            <person name="Kauserud H."/>
            <person name="Kohler A."/>
            <person name="LaButti K."/>
            <person name="Lapidus A."/>
            <person name="Lavin J.L."/>
            <person name="Lee Y.-H."/>
            <person name="Lindquist E."/>
            <person name="Lilly W."/>
            <person name="Lucas S."/>
            <person name="Morin E."/>
            <person name="Murat C."/>
            <person name="Oguiza J.A."/>
            <person name="Park J."/>
            <person name="Pisabarro A.G."/>
            <person name="Riley R."/>
            <person name="Rosling A."/>
            <person name="Salamov A."/>
            <person name="Schmidt O."/>
            <person name="Schmutz J."/>
            <person name="Skrede I."/>
            <person name="Stenlid J."/>
            <person name="Wiebenga A."/>
            <person name="Xie X."/>
            <person name="Kuees U."/>
            <person name="Hibbett D.S."/>
            <person name="Hoffmeister D."/>
            <person name="Hoegberg N."/>
            <person name="Martin F."/>
            <person name="Grigoriev I.V."/>
            <person name="Watkinson S.C."/>
        </authorList>
    </citation>
    <scope>NUCLEOTIDE SEQUENCE [LARGE SCALE GENOMIC DNA]</scope>
    <source>
        <strain evidence="2">strain S7.3</strain>
    </source>
</reference>
<gene>
    <name evidence="1" type="ORF">SERLA73DRAFT_175529</name>
</gene>
<evidence type="ECO:0000313" key="1">
    <source>
        <dbReference type="EMBL" id="EGO03850.1"/>
    </source>
</evidence>
<dbReference type="InParanoid" id="F8PKD6"/>
<name>F8PKD6_SERL3</name>
<protein>
    <submittedName>
        <fullName evidence="1">Uncharacterized protein</fullName>
    </submittedName>
</protein>